<dbReference type="CTD" id="83451"/>
<dbReference type="SUPFAM" id="SSF53474">
    <property type="entry name" value="alpha/beta-Hydrolases"/>
    <property type="match status" value="1"/>
</dbReference>
<evidence type="ECO:0000256" key="1">
    <source>
        <dbReference type="ARBA" id="ARBA00008645"/>
    </source>
</evidence>
<evidence type="ECO:0000256" key="6">
    <source>
        <dbReference type="ARBA" id="ARBA00043742"/>
    </source>
</evidence>
<dbReference type="Pfam" id="PF12697">
    <property type="entry name" value="Abhydrolase_6"/>
    <property type="match status" value="1"/>
</dbReference>
<comment type="catalytic activity">
    <reaction evidence="5">
        <text>a 1,2-diacyl-sn-glycerol + H2O = a 2-acylglycerol + a fatty acid + H(+)</text>
        <dbReference type="Rhea" id="RHEA:33275"/>
        <dbReference type="ChEBI" id="CHEBI:15377"/>
        <dbReference type="ChEBI" id="CHEBI:15378"/>
        <dbReference type="ChEBI" id="CHEBI:17389"/>
        <dbReference type="ChEBI" id="CHEBI:17815"/>
        <dbReference type="ChEBI" id="CHEBI:28868"/>
        <dbReference type="EC" id="3.1.1.116"/>
    </reaction>
</comment>
<name>A0AAJ7UIU0_PETMA</name>
<reference evidence="14" key="1">
    <citation type="submission" date="2025-08" db="UniProtKB">
        <authorList>
            <consortium name="RefSeq"/>
        </authorList>
    </citation>
    <scope>IDENTIFICATION</scope>
    <source>
        <tissue evidence="14">Sperm</tissue>
    </source>
</reference>
<gene>
    <name evidence="14" type="primary">ABHD11</name>
</gene>
<dbReference type="KEGG" id="pmrn:116957772"/>
<dbReference type="Gene3D" id="3.40.50.1820">
    <property type="entry name" value="alpha/beta hydrolase"/>
    <property type="match status" value="1"/>
</dbReference>
<comment type="catalytic activity">
    <reaction evidence="10">
        <text>1-octadecanoyl-2-(9Z-octadecenoyl)-sn-glycerol + H2O = 2-(9Z-octadecenoyl)-glycerol + octadecanoate + H(+)</text>
        <dbReference type="Rhea" id="RHEA:77103"/>
        <dbReference type="ChEBI" id="CHEBI:15377"/>
        <dbReference type="ChEBI" id="CHEBI:15378"/>
        <dbReference type="ChEBI" id="CHEBI:25629"/>
        <dbReference type="ChEBI" id="CHEBI:73990"/>
        <dbReference type="ChEBI" id="CHEBI:75468"/>
    </reaction>
</comment>
<evidence type="ECO:0000256" key="2">
    <source>
        <dbReference type="ARBA" id="ARBA00022801"/>
    </source>
</evidence>
<keyword evidence="13" id="KW-1185">Reference proteome</keyword>
<dbReference type="PANTHER" id="PTHR46118">
    <property type="entry name" value="PROTEIN ABHD11"/>
    <property type="match status" value="1"/>
</dbReference>
<dbReference type="EC" id="3.1.1.116" evidence="3"/>
<dbReference type="InterPro" id="IPR029058">
    <property type="entry name" value="AB_hydrolase_fold"/>
</dbReference>
<dbReference type="GO" id="GO:0005739">
    <property type="term" value="C:mitochondrion"/>
    <property type="evidence" value="ECO:0007669"/>
    <property type="project" value="TreeGrafter"/>
</dbReference>
<evidence type="ECO:0000256" key="11">
    <source>
        <dbReference type="ARBA" id="ARBA00048919"/>
    </source>
</evidence>
<comment type="catalytic activity">
    <reaction evidence="9">
        <text>1,2-didecanoylglycerol + H2O = decanoylglycerol + decanoate + H(+)</text>
        <dbReference type="Rhea" id="RHEA:48596"/>
        <dbReference type="ChEBI" id="CHEBI:11152"/>
        <dbReference type="ChEBI" id="CHEBI:15377"/>
        <dbReference type="ChEBI" id="CHEBI:15378"/>
        <dbReference type="ChEBI" id="CHEBI:27689"/>
        <dbReference type="ChEBI" id="CHEBI:90605"/>
    </reaction>
</comment>
<evidence type="ECO:0000313" key="13">
    <source>
        <dbReference type="Proteomes" id="UP001318040"/>
    </source>
</evidence>
<dbReference type="RefSeq" id="XP_032836011.1">
    <property type="nucleotide sequence ID" value="XM_032980120.1"/>
</dbReference>
<dbReference type="GO" id="GO:0052689">
    <property type="term" value="F:carboxylic ester hydrolase activity"/>
    <property type="evidence" value="ECO:0007669"/>
    <property type="project" value="TreeGrafter"/>
</dbReference>
<sequence length="320" mass="33668">MAAHGDARPVQLAYDVAAASGEGATRPPVVFLHGLFGSRANFTSLSRALAQRTGRTMVTVDARNHGDSAHAPTMSYTEQSLDVRALLTGEGGPPVRVGATGVRGAGGDQREASGPLPPLSPAVLVGHSMGGKVAMATALQWPELVAGLVVLDVAPVLTRGFTPFRDFIGAMERVSFAGAQGTRSQARALVDSQLAPRIPDSTIRQFLLTNVTERRAADGGDGARFGWRVNLEAIVRHIDCLFDFPRPAEGASYSGPTLFIGGGDSPYISPEDLPVIARLFPGARVSHIPGAGHWVHAERPAQVMSALTAFLQPSRLSLWG</sequence>
<comment type="catalytic activity">
    <reaction evidence="8">
        <text>1-octadecanoyl-2-(4Z,7Z,10Z,13Z,16Z,19Z-docosahexaenoyl)-sn-glycerol + H2O = 2-(4Z,7Z,10Z,13Z,16Z,19Z-docosahexaenoyl)-glycerol + octadecanoate + H(+)</text>
        <dbReference type="Rhea" id="RHEA:77107"/>
        <dbReference type="ChEBI" id="CHEBI:15377"/>
        <dbReference type="ChEBI" id="CHEBI:15378"/>
        <dbReference type="ChEBI" id="CHEBI:25629"/>
        <dbReference type="ChEBI" id="CHEBI:77129"/>
        <dbReference type="ChEBI" id="CHEBI:186738"/>
    </reaction>
</comment>
<comment type="catalytic activity">
    <reaction evidence="6">
        <text>a 1,3-diacyl-sn-glycerol + H2O = a 1-acyl-sn-glycerol + a fatty acid + H(+)</text>
        <dbReference type="Rhea" id="RHEA:38503"/>
        <dbReference type="ChEBI" id="CHEBI:15377"/>
        <dbReference type="ChEBI" id="CHEBI:15378"/>
        <dbReference type="ChEBI" id="CHEBI:28868"/>
        <dbReference type="ChEBI" id="CHEBI:64683"/>
        <dbReference type="ChEBI" id="CHEBI:77272"/>
    </reaction>
</comment>
<dbReference type="AlphaFoldDB" id="A0AAJ7UIU0"/>
<protein>
    <recommendedName>
        <fullName evidence="7">sn-1-specific diacylglycerol lipase ABHD11</fullName>
        <ecNumber evidence="3">3.1.1.116</ecNumber>
    </recommendedName>
    <alternativeName>
        <fullName evidence="4">Alpha/beta hydrolase domain-containing protein 11</fullName>
    </alternativeName>
</protein>
<comment type="similarity">
    <text evidence="1">Belongs to the AB hydrolase superfamily.</text>
</comment>
<dbReference type="Proteomes" id="UP001318040">
    <property type="component" value="Chromosome 38"/>
</dbReference>
<organism evidence="13 14">
    <name type="scientific">Petromyzon marinus</name>
    <name type="common">Sea lamprey</name>
    <dbReference type="NCBI Taxonomy" id="7757"/>
    <lineage>
        <taxon>Eukaryota</taxon>
        <taxon>Metazoa</taxon>
        <taxon>Chordata</taxon>
        <taxon>Craniata</taxon>
        <taxon>Vertebrata</taxon>
        <taxon>Cyclostomata</taxon>
        <taxon>Hyperoartia</taxon>
        <taxon>Petromyzontiformes</taxon>
        <taxon>Petromyzontidae</taxon>
        <taxon>Petromyzon</taxon>
    </lineage>
</organism>
<evidence type="ECO:0000256" key="7">
    <source>
        <dbReference type="ARBA" id="ARBA00044064"/>
    </source>
</evidence>
<evidence type="ECO:0000313" key="14">
    <source>
        <dbReference type="RefSeq" id="XP_032836011.1"/>
    </source>
</evidence>
<evidence type="ECO:0000256" key="5">
    <source>
        <dbReference type="ARBA" id="ARBA00043667"/>
    </source>
</evidence>
<evidence type="ECO:0000256" key="8">
    <source>
        <dbReference type="ARBA" id="ARBA00048283"/>
    </source>
</evidence>
<evidence type="ECO:0000256" key="3">
    <source>
        <dbReference type="ARBA" id="ARBA00026104"/>
    </source>
</evidence>
<evidence type="ECO:0000256" key="10">
    <source>
        <dbReference type="ARBA" id="ARBA00048513"/>
    </source>
</evidence>
<keyword evidence="2" id="KW-0378">Hydrolase</keyword>
<comment type="catalytic activity">
    <reaction evidence="11">
        <text>1-octadecanoyl-2-(5Z,8Z,11Z,14Z-eicosatetraenoyl)-sn-glycerol + H2O = 2-(5Z,8Z,11Z,14Z-eicosatetraenoyl)-glycerol + octadecanoate + H(+)</text>
        <dbReference type="Rhea" id="RHEA:38507"/>
        <dbReference type="ChEBI" id="CHEBI:15377"/>
        <dbReference type="ChEBI" id="CHEBI:15378"/>
        <dbReference type="ChEBI" id="CHEBI:25629"/>
        <dbReference type="ChEBI" id="CHEBI:52392"/>
        <dbReference type="ChEBI" id="CHEBI:75728"/>
    </reaction>
</comment>
<dbReference type="PANTHER" id="PTHR46118:SF4">
    <property type="entry name" value="PROTEIN ABHD11"/>
    <property type="match status" value="1"/>
</dbReference>
<accession>A0AAJ7UIU0</accession>
<dbReference type="InterPro" id="IPR000073">
    <property type="entry name" value="AB_hydrolase_1"/>
</dbReference>
<feature type="domain" description="AB hydrolase-1" evidence="12">
    <location>
        <begin position="29"/>
        <end position="304"/>
    </location>
</feature>
<evidence type="ECO:0000259" key="12">
    <source>
        <dbReference type="Pfam" id="PF12697"/>
    </source>
</evidence>
<evidence type="ECO:0000256" key="9">
    <source>
        <dbReference type="ARBA" id="ARBA00048504"/>
    </source>
</evidence>
<evidence type="ECO:0000256" key="4">
    <source>
        <dbReference type="ARBA" id="ARBA00042703"/>
    </source>
</evidence>
<proteinExistence type="inferred from homology"/>